<comment type="caution">
    <text evidence="7">The sequence shown here is derived from an EMBL/GenBank/DDBJ whole genome shotgun (WGS) entry which is preliminary data.</text>
</comment>
<dbReference type="Pfam" id="PF00990">
    <property type="entry name" value="GGDEF"/>
    <property type="match status" value="1"/>
</dbReference>
<dbReference type="Pfam" id="PF00989">
    <property type="entry name" value="PAS"/>
    <property type="match status" value="1"/>
</dbReference>
<evidence type="ECO:0000259" key="5">
    <source>
        <dbReference type="PROSITE" id="PS50883"/>
    </source>
</evidence>
<feature type="transmembrane region" description="Helical" evidence="2">
    <location>
        <begin position="75"/>
        <end position="93"/>
    </location>
</feature>
<evidence type="ECO:0000259" key="4">
    <source>
        <dbReference type="PROSITE" id="PS50113"/>
    </source>
</evidence>
<feature type="transmembrane region" description="Helical" evidence="2">
    <location>
        <begin position="6"/>
        <end position="22"/>
    </location>
</feature>
<dbReference type="Proteomes" id="UP000307217">
    <property type="component" value="Unassembled WGS sequence"/>
</dbReference>
<feature type="domain" description="EAL" evidence="5">
    <location>
        <begin position="713"/>
        <end position="965"/>
    </location>
</feature>
<feature type="domain" description="GGDEF" evidence="6">
    <location>
        <begin position="571"/>
        <end position="704"/>
    </location>
</feature>
<evidence type="ECO:0000256" key="1">
    <source>
        <dbReference type="ARBA" id="ARBA00001946"/>
    </source>
</evidence>
<dbReference type="SUPFAM" id="SSF141868">
    <property type="entry name" value="EAL domain-like"/>
    <property type="match status" value="1"/>
</dbReference>
<dbReference type="PROSITE" id="PS50112">
    <property type="entry name" value="PAS"/>
    <property type="match status" value="2"/>
</dbReference>
<dbReference type="Proteomes" id="UP000307164">
    <property type="component" value="Unassembled WGS sequence"/>
</dbReference>
<evidence type="ECO:0000313" key="7">
    <source>
        <dbReference type="EMBL" id="TMO66817.1"/>
    </source>
</evidence>
<evidence type="ECO:0000313" key="10">
    <source>
        <dbReference type="Proteomes" id="UP000307217"/>
    </source>
</evidence>
<evidence type="ECO:0000256" key="2">
    <source>
        <dbReference type="SAM" id="Phobius"/>
    </source>
</evidence>
<dbReference type="InterPro" id="IPR000014">
    <property type="entry name" value="PAS"/>
</dbReference>
<dbReference type="AlphaFoldDB" id="A0A5S3V607"/>
<dbReference type="OrthoDB" id="9816034at2"/>
<dbReference type="InterPro" id="IPR013767">
    <property type="entry name" value="PAS_fold"/>
</dbReference>
<reference evidence="7" key="3">
    <citation type="submission" date="2019-09" db="EMBL/GenBank/DDBJ databases">
        <title>Co-occurence of chitin degradation, pigmentation and bioactivity in marine Pseudoalteromonas.</title>
        <authorList>
            <person name="Sonnenschein E.C."/>
            <person name="Bech P.K."/>
        </authorList>
    </citation>
    <scope>NUCLEOTIDE SEQUENCE</scope>
    <source>
        <strain evidence="7">S3790</strain>
    </source>
</reference>
<dbReference type="Gene3D" id="3.20.20.450">
    <property type="entry name" value="EAL domain"/>
    <property type="match status" value="1"/>
</dbReference>
<dbReference type="SMART" id="SM00052">
    <property type="entry name" value="EAL"/>
    <property type="match status" value="1"/>
</dbReference>
<accession>A0A5S3V607</accession>
<dbReference type="InterPro" id="IPR035919">
    <property type="entry name" value="EAL_sf"/>
</dbReference>
<feature type="domain" description="PAS" evidence="3">
    <location>
        <begin position="409"/>
        <end position="482"/>
    </location>
</feature>
<dbReference type="InterPro" id="IPR035965">
    <property type="entry name" value="PAS-like_dom_sf"/>
</dbReference>
<feature type="transmembrane region" description="Helical" evidence="2">
    <location>
        <begin position="223"/>
        <end position="240"/>
    </location>
</feature>
<name>A0A5S3V607_9GAMM</name>
<dbReference type="InterPro" id="IPR043128">
    <property type="entry name" value="Rev_trsase/Diguanyl_cyclase"/>
</dbReference>
<dbReference type="SUPFAM" id="SSF55073">
    <property type="entry name" value="Nucleotide cyclase"/>
    <property type="match status" value="1"/>
</dbReference>
<protein>
    <submittedName>
        <fullName evidence="7">Uncharacterized protein</fullName>
    </submittedName>
</protein>
<evidence type="ECO:0000259" key="3">
    <source>
        <dbReference type="PROSITE" id="PS50112"/>
    </source>
</evidence>
<dbReference type="CDD" id="cd00130">
    <property type="entry name" value="PAS"/>
    <property type="match status" value="2"/>
</dbReference>
<dbReference type="RefSeq" id="WP_138592700.1">
    <property type="nucleotide sequence ID" value="NZ_PNBW01000079.1"/>
</dbReference>
<sequence length="974" mass="108470">MKRHFFWALGYVAIAILFIFYLPSQRIWTALWGADLWLIMGLMTLNYSGWWKNLVLTLALSIGAFILWDMLNLEALLILVLNVLEAFLIAFFIKQHFNFERTLSQPSYLIKCLLLFVLLPSSLLGLLGAQLVSVVSSLSFTTLLLGWFEGSLLTLLTGLPVVLLCTQGGKLNVLKTYHYDDMLWAGGIGLLTVSSALFSWFAFAVLTVISLALCAVFRGFKSLSLAGFILAAGVAFLLSIDTVQEQNDVQTTLSILFVVIAGYCNALIICMYELINKRSLVAIQAVDNNYKHTFELSPIMLVSLNDHGRILHISDGFIKCLGYRREHLLNKPITNYMTEHSASLIHHMGLSGETKFTIEEIVLLSKSNNKITCILQAGVFNANGSGAHTLCFFQDISERQKLSQELSKEKELLEVTLSSIGEGVICTDVNSNITYMNPVAEAILAKLTNEVAGLPFQEVMPLFNEDTLQPIENLTDYSMGNHQTLGLPELTCVKNHLGLTFAIQDSISPIYGKDGQIMGSVMVFQDVTESRMMSRKMNHLAHHDALTGLPNRLLLQDRLIQACKRARRCKHQFALVFIDLDKFKKINDSLGHDYGDLLLKQVAERLSGCLRACDTVSRVGGDEFVLLLDAIEDKRHVRKVIKKVLISTTGEYELKGIQLDVSLSAGIAIYPDDGDNAETLMKHADTAMYRAKKVAKTDFQFYSTRLDHEAELRIEIENAINKGIENEEFLPYYQPIVNALSFELEKVEMLARWQQSDQLVMPAQFISIAEDANSITKLSQQLLHQALPQFAKWLLVKPSLIMSINISVLQLSEANFTKQFVELVGEFGVSTKNIEIEVTESSLVSNIESMQKTLLQLQEMGFAIAIDDFGTGFSSLNYLKHLAFDTIKVDQSFVSDISGGKNNGDLAIVIVNMAHNLHVNCVAEGVENAMQAKVLAACGCQQLQGYFFSQPLSAQATTELIEQGKTINTIARIK</sequence>
<dbReference type="FunFam" id="3.30.70.270:FF:000001">
    <property type="entry name" value="Diguanylate cyclase domain protein"/>
    <property type="match status" value="1"/>
</dbReference>
<organism evidence="7 10">
    <name type="scientific">Pseudoalteromonas aurantia</name>
    <dbReference type="NCBI Taxonomy" id="43654"/>
    <lineage>
        <taxon>Bacteria</taxon>
        <taxon>Pseudomonadati</taxon>
        <taxon>Pseudomonadota</taxon>
        <taxon>Gammaproteobacteria</taxon>
        <taxon>Alteromonadales</taxon>
        <taxon>Pseudoalteromonadaceae</taxon>
        <taxon>Pseudoalteromonas</taxon>
    </lineage>
</organism>
<dbReference type="PROSITE" id="PS50887">
    <property type="entry name" value="GGDEF"/>
    <property type="match status" value="1"/>
</dbReference>
<evidence type="ECO:0000313" key="9">
    <source>
        <dbReference type="Proteomes" id="UP000307164"/>
    </source>
</evidence>
<dbReference type="InterPro" id="IPR000700">
    <property type="entry name" value="PAS-assoc_C"/>
</dbReference>
<gene>
    <name evidence="7" type="ORF">CWC19_15500</name>
    <name evidence="8" type="ORF">CWC20_15255</name>
</gene>
<dbReference type="CDD" id="cd01948">
    <property type="entry name" value="EAL"/>
    <property type="match status" value="1"/>
</dbReference>
<dbReference type="EMBL" id="PNBW01000079">
    <property type="protein sequence ID" value="TMO72423.1"/>
    <property type="molecule type" value="Genomic_DNA"/>
</dbReference>
<evidence type="ECO:0000259" key="6">
    <source>
        <dbReference type="PROSITE" id="PS50887"/>
    </source>
</evidence>
<dbReference type="Gene3D" id="3.30.70.270">
    <property type="match status" value="1"/>
</dbReference>
<dbReference type="EMBL" id="PNBX01000068">
    <property type="protein sequence ID" value="TMO66817.1"/>
    <property type="molecule type" value="Genomic_DNA"/>
</dbReference>
<keyword evidence="9" id="KW-1185">Reference proteome</keyword>
<dbReference type="InterPro" id="IPR000160">
    <property type="entry name" value="GGDEF_dom"/>
</dbReference>
<dbReference type="GO" id="GO:0003824">
    <property type="term" value="F:catalytic activity"/>
    <property type="evidence" value="ECO:0007669"/>
    <property type="project" value="UniProtKB-ARBA"/>
</dbReference>
<dbReference type="SMART" id="SM00091">
    <property type="entry name" value="PAS"/>
    <property type="match status" value="2"/>
</dbReference>
<feature type="domain" description="PAS" evidence="3">
    <location>
        <begin position="286"/>
        <end position="331"/>
    </location>
</feature>
<reference evidence="9 10" key="2">
    <citation type="submission" date="2019-06" db="EMBL/GenBank/DDBJ databases">
        <title>Co-occurence of chitin degradation, pigmentation and bioactivity in marine Pseudoalteromonas.</title>
        <authorList>
            <person name="Sonnenschein E.C."/>
            <person name="Bech P.K."/>
        </authorList>
    </citation>
    <scope>NUCLEOTIDE SEQUENCE [LARGE SCALE GENOMIC DNA]</scope>
    <source>
        <strain evidence="10">S3790</strain>
        <strain evidence="8 9">S3895</strain>
    </source>
</reference>
<dbReference type="Gene3D" id="3.30.450.20">
    <property type="entry name" value="PAS domain"/>
    <property type="match status" value="2"/>
</dbReference>
<dbReference type="InterPro" id="IPR052155">
    <property type="entry name" value="Biofilm_reg_signaling"/>
</dbReference>
<evidence type="ECO:0000313" key="8">
    <source>
        <dbReference type="EMBL" id="TMO72423.1"/>
    </source>
</evidence>
<dbReference type="PROSITE" id="PS50883">
    <property type="entry name" value="EAL"/>
    <property type="match status" value="1"/>
</dbReference>
<feature type="transmembrane region" description="Helical" evidence="2">
    <location>
        <begin position="144"/>
        <end position="163"/>
    </location>
</feature>
<feature type="transmembrane region" description="Helical" evidence="2">
    <location>
        <begin position="252"/>
        <end position="275"/>
    </location>
</feature>
<feature type="transmembrane region" description="Helical" evidence="2">
    <location>
        <begin position="183"/>
        <end position="216"/>
    </location>
</feature>
<feature type="transmembrane region" description="Helical" evidence="2">
    <location>
        <begin position="27"/>
        <end position="44"/>
    </location>
</feature>
<feature type="domain" description="PAC" evidence="4">
    <location>
        <begin position="486"/>
        <end position="539"/>
    </location>
</feature>
<feature type="transmembrane region" description="Helical" evidence="2">
    <location>
        <begin position="113"/>
        <end position="132"/>
    </location>
</feature>
<comment type="cofactor">
    <cofactor evidence="1">
        <name>Mg(2+)</name>
        <dbReference type="ChEBI" id="CHEBI:18420"/>
    </cofactor>
</comment>
<dbReference type="PANTHER" id="PTHR44757:SF2">
    <property type="entry name" value="BIOFILM ARCHITECTURE MAINTENANCE PROTEIN MBAA"/>
    <property type="match status" value="1"/>
</dbReference>
<keyword evidence="2" id="KW-0472">Membrane</keyword>
<dbReference type="Pfam" id="PF13426">
    <property type="entry name" value="PAS_9"/>
    <property type="match status" value="1"/>
</dbReference>
<dbReference type="NCBIfam" id="TIGR00254">
    <property type="entry name" value="GGDEF"/>
    <property type="match status" value="1"/>
</dbReference>
<dbReference type="PROSITE" id="PS50113">
    <property type="entry name" value="PAC"/>
    <property type="match status" value="1"/>
</dbReference>
<dbReference type="PANTHER" id="PTHR44757">
    <property type="entry name" value="DIGUANYLATE CYCLASE DGCP"/>
    <property type="match status" value="1"/>
</dbReference>
<reference evidence="7 10" key="1">
    <citation type="submission" date="2018-01" db="EMBL/GenBank/DDBJ databases">
        <authorList>
            <person name="Paulsen S."/>
            <person name="Gram L.K."/>
        </authorList>
    </citation>
    <scope>NUCLEOTIDE SEQUENCE [LARGE SCALE GENOMIC DNA]</scope>
    <source>
        <strain evidence="7 10">S3790</strain>
        <strain evidence="8">S3895</strain>
    </source>
</reference>
<keyword evidence="2" id="KW-1133">Transmembrane helix</keyword>
<dbReference type="InterPro" id="IPR001633">
    <property type="entry name" value="EAL_dom"/>
</dbReference>
<dbReference type="GO" id="GO:0006355">
    <property type="term" value="P:regulation of DNA-templated transcription"/>
    <property type="evidence" value="ECO:0007669"/>
    <property type="project" value="InterPro"/>
</dbReference>
<proteinExistence type="predicted"/>
<dbReference type="Pfam" id="PF00563">
    <property type="entry name" value="EAL"/>
    <property type="match status" value="1"/>
</dbReference>
<keyword evidence="2" id="KW-0812">Transmembrane</keyword>
<dbReference type="InterPro" id="IPR029787">
    <property type="entry name" value="Nucleotide_cyclase"/>
</dbReference>
<dbReference type="SUPFAM" id="SSF55785">
    <property type="entry name" value="PYP-like sensor domain (PAS domain)"/>
    <property type="match status" value="2"/>
</dbReference>
<feature type="transmembrane region" description="Helical" evidence="2">
    <location>
        <begin position="50"/>
        <end position="68"/>
    </location>
</feature>
<dbReference type="NCBIfam" id="TIGR00229">
    <property type="entry name" value="sensory_box"/>
    <property type="match status" value="2"/>
</dbReference>
<dbReference type="SMART" id="SM00267">
    <property type="entry name" value="GGDEF"/>
    <property type="match status" value="1"/>
</dbReference>
<dbReference type="CDD" id="cd01949">
    <property type="entry name" value="GGDEF"/>
    <property type="match status" value="1"/>
</dbReference>